<proteinExistence type="predicted"/>
<evidence type="ECO:0000313" key="2">
    <source>
        <dbReference type="Proteomes" id="UP001234297"/>
    </source>
</evidence>
<dbReference type="EMBL" id="CM056812">
    <property type="protein sequence ID" value="KAJ8617929.1"/>
    <property type="molecule type" value="Genomic_DNA"/>
</dbReference>
<comment type="caution">
    <text evidence="1">The sequence shown here is derived from an EMBL/GenBank/DDBJ whole genome shotgun (WGS) entry which is preliminary data.</text>
</comment>
<accession>A0ACC2K9Y6</accession>
<keyword evidence="2" id="KW-1185">Reference proteome</keyword>
<organism evidence="1 2">
    <name type="scientific">Persea americana</name>
    <name type="common">Avocado</name>
    <dbReference type="NCBI Taxonomy" id="3435"/>
    <lineage>
        <taxon>Eukaryota</taxon>
        <taxon>Viridiplantae</taxon>
        <taxon>Streptophyta</taxon>
        <taxon>Embryophyta</taxon>
        <taxon>Tracheophyta</taxon>
        <taxon>Spermatophyta</taxon>
        <taxon>Magnoliopsida</taxon>
        <taxon>Magnoliidae</taxon>
        <taxon>Laurales</taxon>
        <taxon>Lauraceae</taxon>
        <taxon>Persea</taxon>
    </lineage>
</organism>
<reference evidence="1 2" key="1">
    <citation type="journal article" date="2022" name="Hortic Res">
        <title>A haplotype resolved chromosomal level avocado genome allows analysis of novel avocado genes.</title>
        <authorList>
            <person name="Nath O."/>
            <person name="Fletcher S.J."/>
            <person name="Hayward A."/>
            <person name="Shaw L.M."/>
            <person name="Masouleh A.K."/>
            <person name="Furtado A."/>
            <person name="Henry R.J."/>
            <person name="Mitter N."/>
        </authorList>
    </citation>
    <scope>NUCLEOTIDE SEQUENCE [LARGE SCALE GENOMIC DNA]</scope>
    <source>
        <strain evidence="2">cv. Hass</strain>
    </source>
</reference>
<evidence type="ECO:0000313" key="1">
    <source>
        <dbReference type="EMBL" id="KAJ8617929.1"/>
    </source>
</evidence>
<dbReference type="Proteomes" id="UP001234297">
    <property type="component" value="Chromosome 4"/>
</dbReference>
<sequence length="107" mass="12130">MSMSSFLIPCNNHRPLAVHLQPRLNLRLQSRSYFETRTRQLTHIGLLNGSRAEIRAAFSSSDETWRDSSSSRVGSMRKKVKVLLQHQVEEGRHSLERRLCAGGNGKG</sequence>
<gene>
    <name evidence="1" type="ORF">MRB53_014115</name>
</gene>
<protein>
    <submittedName>
        <fullName evidence="1">Uncharacterized protein</fullName>
    </submittedName>
</protein>
<name>A0ACC2K9Y6_PERAE</name>